<evidence type="ECO:0000256" key="7">
    <source>
        <dbReference type="ARBA" id="ARBA00023049"/>
    </source>
</evidence>
<dbReference type="GO" id="GO:0046872">
    <property type="term" value="F:metal ion binding"/>
    <property type="evidence" value="ECO:0007669"/>
    <property type="project" value="UniProtKB-KW"/>
</dbReference>
<evidence type="ECO:0000256" key="2">
    <source>
        <dbReference type="ARBA" id="ARBA00022525"/>
    </source>
</evidence>
<keyword evidence="5" id="KW-0378">Hydrolase</keyword>
<evidence type="ECO:0000259" key="12">
    <source>
        <dbReference type="PROSITE" id="PS50215"/>
    </source>
</evidence>
<dbReference type="Gene3D" id="3.40.1620.60">
    <property type="match status" value="1"/>
</dbReference>
<dbReference type="AlphaFoldDB" id="A0A914L818"/>
<evidence type="ECO:0000256" key="10">
    <source>
        <dbReference type="PROSITE-ProRule" id="PRU00276"/>
    </source>
</evidence>
<dbReference type="Pfam" id="PF25379">
    <property type="entry name" value="Adt-1"/>
    <property type="match status" value="1"/>
</dbReference>
<proteinExistence type="predicted"/>
<keyword evidence="4 10" id="KW-0479">Metal-binding</keyword>
<dbReference type="Gene3D" id="2.20.100.10">
    <property type="entry name" value="Thrombospondin type-1 (TSP1) repeat"/>
    <property type="match status" value="2"/>
</dbReference>
<keyword evidence="2" id="KW-0964">Secreted</keyword>
<keyword evidence="8 10" id="KW-1015">Disulfide bond</keyword>
<dbReference type="Pfam" id="PF01421">
    <property type="entry name" value="Reprolysin"/>
    <property type="match status" value="1"/>
</dbReference>
<dbReference type="GO" id="GO:0004222">
    <property type="term" value="F:metalloendopeptidase activity"/>
    <property type="evidence" value="ECO:0007669"/>
    <property type="project" value="InterPro"/>
</dbReference>
<dbReference type="WBParaSite" id="Minc3s00330g10348">
    <property type="protein sequence ID" value="Minc3s00330g10348"/>
    <property type="gene ID" value="Minc3s00330g10348"/>
</dbReference>
<dbReference type="CDD" id="cd04273">
    <property type="entry name" value="ZnMc_ADAMTS_like"/>
    <property type="match status" value="1"/>
</dbReference>
<dbReference type="Pfam" id="PF17771">
    <property type="entry name" value="ADAMTS_CR_2"/>
    <property type="match status" value="1"/>
</dbReference>
<evidence type="ECO:0000256" key="6">
    <source>
        <dbReference type="ARBA" id="ARBA00022833"/>
    </source>
</evidence>
<dbReference type="InterPro" id="IPR036383">
    <property type="entry name" value="TSP1_rpt_sf"/>
</dbReference>
<dbReference type="GO" id="GO:0005576">
    <property type="term" value="C:extracellular region"/>
    <property type="evidence" value="ECO:0007669"/>
    <property type="project" value="UniProtKB-SubCell"/>
</dbReference>
<dbReference type="GO" id="GO:0006508">
    <property type="term" value="P:proteolysis"/>
    <property type="evidence" value="ECO:0007669"/>
    <property type="project" value="UniProtKB-KW"/>
</dbReference>
<dbReference type="PANTHER" id="PTHR13723:SF315">
    <property type="entry name" value="NO LONG NERVE CORD, ISOFORM C"/>
    <property type="match status" value="1"/>
</dbReference>
<organism evidence="13 14">
    <name type="scientific">Meloidogyne incognita</name>
    <name type="common">Southern root-knot nematode worm</name>
    <name type="synonym">Oxyuris incognita</name>
    <dbReference type="NCBI Taxonomy" id="6306"/>
    <lineage>
        <taxon>Eukaryota</taxon>
        <taxon>Metazoa</taxon>
        <taxon>Ecdysozoa</taxon>
        <taxon>Nematoda</taxon>
        <taxon>Chromadorea</taxon>
        <taxon>Rhabditida</taxon>
        <taxon>Tylenchina</taxon>
        <taxon>Tylenchomorpha</taxon>
        <taxon>Tylenchoidea</taxon>
        <taxon>Meloidogynidae</taxon>
        <taxon>Meloidogyninae</taxon>
        <taxon>Meloidogyne</taxon>
        <taxon>Meloidogyne incognita group</taxon>
    </lineage>
</organism>
<feature type="compositionally biased region" description="Basic and acidic residues" evidence="11">
    <location>
        <begin position="1"/>
        <end position="12"/>
    </location>
</feature>
<protein>
    <submittedName>
        <fullName evidence="14">Peptidase M12B domain-containing protein</fullName>
    </submittedName>
</protein>
<evidence type="ECO:0000256" key="9">
    <source>
        <dbReference type="ARBA" id="ARBA00023180"/>
    </source>
</evidence>
<evidence type="ECO:0000256" key="5">
    <source>
        <dbReference type="ARBA" id="ARBA00022801"/>
    </source>
</evidence>
<keyword evidence="6 10" id="KW-0862">Zinc</keyword>
<dbReference type="GO" id="GO:0030198">
    <property type="term" value="P:extracellular matrix organization"/>
    <property type="evidence" value="ECO:0007669"/>
    <property type="project" value="TreeGrafter"/>
</dbReference>
<dbReference type="PANTHER" id="PTHR13723">
    <property type="entry name" value="ADAMTS A DISINTEGRIN AND METALLOPROTEASE WITH THROMBOSPONDIN MOTIFS PROTEASE"/>
    <property type="match status" value="1"/>
</dbReference>
<dbReference type="SUPFAM" id="SSF82895">
    <property type="entry name" value="TSP-1 type 1 repeat"/>
    <property type="match status" value="1"/>
</dbReference>
<comment type="caution">
    <text evidence="10">Lacks conserved residue(s) required for the propagation of feature annotation.</text>
</comment>
<dbReference type="InterPro" id="IPR001590">
    <property type="entry name" value="Peptidase_M12B"/>
</dbReference>
<evidence type="ECO:0000313" key="13">
    <source>
        <dbReference type="Proteomes" id="UP000887563"/>
    </source>
</evidence>
<name>A0A914L818_MELIC</name>
<keyword evidence="3" id="KW-0645">Protease</keyword>
<feature type="binding site" evidence="10">
    <location>
        <position position="299"/>
    </location>
    <ligand>
        <name>Zn(2+)</name>
        <dbReference type="ChEBI" id="CHEBI:29105"/>
        <note>catalytic</note>
    </ligand>
</feature>
<feature type="region of interest" description="Disordered" evidence="11">
    <location>
        <begin position="1"/>
        <end position="23"/>
    </location>
</feature>
<evidence type="ECO:0000256" key="1">
    <source>
        <dbReference type="ARBA" id="ARBA00004613"/>
    </source>
</evidence>
<dbReference type="SUPFAM" id="SSF55486">
    <property type="entry name" value="Metalloproteases ('zincins'), catalytic domain"/>
    <property type="match status" value="1"/>
</dbReference>
<evidence type="ECO:0000256" key="4">
    <source>
        <dbReference type="ARBA" id="ARBA00022723"/>
    </source>
</evidence>
<accession>A0A914L818</accession>
<keyword evidence="9" id="KW-0325">Glycoprotein</keyword>
<dbReference type="InterPro" id="IPR000884">
    <property type="entry name" value="TSP1_rpt"/>
</dbReference>
<evidence type="ECO:0000256" key="8">
    <source>
        <dbReference type="ARBA" id="ARBA00023157"/>
    </source>
</evidence>
<reference evidence="14" key="1">
    <citation type="submission" date="2022-11" db="UniProtKB">
        <authorList>
            <consortium name="WormBaseParasite"/>
        </authorList>
    </citation>
    <scope>IDENTIFICATION</scope>
</reference>
<dbReference type="PROSITE" id="PS50215">
    <property type="entry name" value="ADAM_MEPRO"/>
    <property type="match status" value="1"/>
</dbReference>
<dbReference type="InterPro" id="IPR057401">
    <property type="entry name" value="Adt-1/2-like_dom"/>
</dbReference>
<keyword evidence="13" id="KW-1185">Reference proteome</keyword>
<feature type="binding site" evidence="10">
    <location>
        <position position="305"/>
    </location>
    <ligand>
        <name>Zn(2+)</name>
        <dbReference type="ChEBI" id="CHEBI:29105"/>
        <note>catalytic</note>
    </ligand>
</feature>
<feature type="domain" description="Peptidase M12B" evidence="12">
    <location>
        <begin position="125"/>
        <end position="346"/>
    </location>
</feature>
<comment type="subcellular location">
    <subcellularLocation>
        <location evidence="1">Secreted</location>
    </subcellularLocation>
</comment>
<dbReference type="Pfam" id="PF00090">
    <property type="entry name" value="TSP_1"/>
    <property type="match status" value="1"/>
</dbReference>
<feature type="active site" evidence="10">
    <location>
        <position position="296"/>
    </location>
</feature>
<feature type="disulfide bond" evidence="10">
    <location>
        <begin position="312"/>
        <end position="317"/>
    </location>
</feature>
<dbReference type="GO" id="GO:0031012">
    <property type="term" value="C:extracellular matrix"/>
    <property type="evidence" value="ECO:0007669"/>
    <property type="project" value="TreeGrafter"/>
</dbReference>
<keyword evidence="7" id="KW-0482">Metalloprotease</keyword>
<dbReference type="PROSITE" id="PS50092">
    <property type="entry name" value="TSP1"/>
    <property type="match status" value="1"/>
</dbReference>
<feature type="binding site" evidence="10">
    <location>
        <position position="295"/>
    </location>
    <ligand>
        <name>Zn(2+)</name>
        <dbReference type="ChEBI" id="CHEBI:29105"/>
        <note>catalytic</note>
    </ligand>
</feature>
<evidence type="ECO:0000256" key="11">
    <source>
        <dbReference type="SAM" id="MobiDB-lite"/>
    </source>
</evidence>
<dbReference type="InterPro" id="IPR041645">
    <property type="entry name" value="ADAMTS_CR_2"/>
</dbReference>
<dbReference type="InterPro" id="IPR050439">
    <property type="entry name" value="ADAMTS_ADAMTS-like"/>
</dbReference>
<dbReference type="Gene3D" id="3.40.390.10">
    <property type="entry name" value="Collagenase (Catalytic Domain)"/>
    <property type="match status" value="1"/>
</dbReference>
<sequence>MIGKEKQEKEVKEEEEIEEQQQQAIIKEEESFCDVDIKNSELLFKAADDPPSPPPTSSDIISSSNFENIALASSKNNLLMLPENNYFLPHFSELTKTVKTTINNYTLPVAARLDSLFIFPQLDPITLEIGLFLDSMLFEHFKKEFTTEPEQHLTDFSLALINNVHVLYQQPSLSPNLDIVIVRFEMWKTQPAPLTTEIHKNGQAQTLLDSFCRHQARINPGTDLTHPEHWDHAVLLTGYDIYHTTSSVAGVAPVGRMCDELFGKQILRICRISIYFSACSLVEGLHLGRSFVLAHEMGHNMGMVHDGVQNQCGRSCCLMSAVNGAGKTTWSSCSVREFNAFLLQMDESGRGNCLRDSSESIASHDHLRDGRLPGQRFTADQQCSYFWGRDFQVEIPNGRSFEDICRILWCGNSGSTISTAHPALEGSWCGNEKWCHAGHCGEWHSEMGAYPVVTDGNWSEWTSSEKQCPITQCQITGSIAIISQMRTCTAPAPNNGGKPCTGSNVRGIVCGGIAKSTVCEGFTRQEYGDRLCTAIAHDQIRADRQLSGNSFLHATQPCKIWCHVRDSELIRNKGQFPNGSPCGPGQHCVGGVCLQLNCDGHALVQGAEDCPDEESLLKLSSNGHKIVERKRESVKWEQWGQWSICSLTCRISENNNGVQERSRKCRSPTQTECIGKSLEVRSCNPSPPICKPEPSYSAWSGGKI</sequence>
<evidence type="ECO:0000313" key="14">
    <source>
        <dbReference type="WBParaSite" id="Minc3s00330g10348"/>
    </source>
</evidence>
<dbReference type="InterPro" id="IPR024079">
    <property type="entry name" value="MetalloPept_cat_dom_sf"/>
</dbReference>
<dbReference type="Proteomes" id="UP000887563">
    <property type="component" value="Unplaced"/>
</dbReference>
<evidence type="ECO:0000256" key="3">
    <source>
        <dbReference type="ARBA" id="ARBA00022670"/>
    </source>
</evidence>